<keyword evidence="1" id="KW-1133">Transmembrane helix</keyword>
<organism evidence="2 3">
    <name type="scientific">Cohnella rhizosphaerae</name>
    <dbReference type="NCBI Taxonomy" id="1457232"/>
    <lineage>
        <taxon>Bacteria</taxon>
        <taxon>Bacillati</taxon>
        <taxon>Bacillota</taxon>
        <taxon>Bacilli</taxon>
        <taxon>Bacillales</taxon>
        <taxon>Paenibacillaceae</taxon>
        <taxon>Cohnella</taxon>
    </lineage>
</organism>
<accession>A0A9X4KWT7</accession>
<sequence length="73" mass="8412">MKTRQEPISGLEWIAWGMLGITLLISMFNNGIFQGYGVWATNQVQFEKPMLYELIVMSLFALWSSIVIIQKKT</sequence>
<dbReference type="AlphaFoldDB" id="A0A9X4KWT7"/>
<evidence type="ECO:0000313" key="2">
    <source>
        <dbReference type="EMBL" id="MDG0811801.1"/>
    </source>
</evidence>
<gene>
    <name evidence="2" type="ORF">OMP40_22320</name>
</gene>
<comment type="caution">
    <text evidence="2">The sequence shown here is derived from an EMBL/GenBank/DDBJ whole genome shotgun (WGS) entry which is preliminary data.</text>
</comment>
<name>A0A9X4KWT7_9BACL</name>
<dbReference type="RefSeq" id="WP_277534621.1">
    <property type="nucleotide sequence ID" value="NZ_JAPDIA010000007.1"/>
</dbReference>
<dbReference type="EMBL" id="JAPDIA010000007">
    <property type="protein sequence ID" value="MDG0811801.1"/>
    <property type="molecule type" value="Genomic_DNA"/>
</dbReference>
<keyword evidence="3" id="KW-1185">Reference proteome</keyword>
<proteinExistence type="predicted"/>
<keyword evidence="1" id="KW-0812">Transmembrane</keyword>
<reference evidence="2" key="1">
    <citation type="submission" date="2022-10" db="EMBL/GenBank/DDBJ databases">
        <title>Comparative genomic analysis of Cohnella hashimotonis sp. nov., isolated from the International Space Station.</title>
        <authorList>
            <person name="Simpson A."/>
            <person name="Venkateswaran K."/>
        </authorList>
    </citation>
    <scope>NUCLEOTIDE SEQUENCE</scope>
    <source>
        <strain evidence="2">DSM 28161</strain>
    </source>
</reference>
<evidence type="ECO:0000256" key="1">
    <source>
        <dbReference type="SAM" id="Phobius"/>
    </source>
</evidence>
<feature type="transmembrane region" description="Helical" evidence="1">
    <location>
        <begin position="50"/>
        <end position="69"/>
    </location>
</feature>
<keyword evidence="1" id="KW-0472">Membrane</keyword>
<evidence type="ECO:0000313" key="3">
    <source>
        <dbReference type="Proteomes" id="UP001153404"/>
    </source>
</evidence>
<feature type="transmembrane region" description="Helical" evidence="1">
    <location>
        <begin position="12"/>
        <end position="30"/>
    </location>
</feature>
<protein>
    <submittedName>
        <fullName evidence="2">Uncharacterized protein</fullName>
    </submittedName>
</protein>
<dbReference type="Proteomes" id="UP001153404">
    <property type="component" value="Unassembled WGS sequence"/>
</dbReference>